<keyword evidence="1" id="KW-0472">Membrane</keyword>
<keyword evidence="1" id="KW-1133">Transmembrane helix</keyword>
<dbReference type="EMBL" id="JACOGD010000003">
    <property type="protein sequence ID" value="MBC3931313.1"/>
    <property type="molecule type" value="Genomic_DNA"/>
</dbReference>
<dbReference type="PANTHER" id="PTHR46663">
    <property type="entry name" value="DIGUANYLATE CYCLASE DGCT-RELATED"/>
    <property type="match status" value="1"/>
</dbReference>
<accession>A0ABR7A340</accession>
<dbReference type="PROSITE" id="PS50113">
    <property type="entry name" value="PAC"/>
    <property type="match status" value="1"/>
</dbReference>
<dbReference type="PROSITE" id="PS50887">
    <property type="entry name" value="GGDEF"/>
    <property type="match status" value="1"/>
</dbReference>
<dbReference type="InterPro" id="IPR000700">
    <property type="entry name" value="PAS-assoc_C"/>
</dbReference>
<evidence type="ECO:0000313" key="7">
    <source>
        <dbReference type="Proteomes" id="UP000654304"/>
    </source>
</evidence>
<evidence type="ECO:0000256" key="2">
    <source>
        <dbReference type="SAM" id="SignalP"/>
    </source>
</evidence>
<dbReference type="InterPro" id="IPR001610">
    <property type="entry name" value="PAC"/>
</dbReference>
<name>A0ABR7A340_9BURK</name>
<keyword evidence="7" id="KW-1185">Reference proteome</keyword>
<dbReference type="NCBIfam" id="TIGR00229">
    <property type="entry name" value="sensory_box"/>
    <property type="match status" value="1"/>
</dbReference>
<evidence type="ECO:0000256" key="1">
    <source>
        <dbReference type="SAM" id="Phobius"/>
    </source>
</evidence>
<keyword evidence="2" id="KW-0732">Signal</keyword>
<dbReference type="Pfam" id="PF13426">
    <property type="entry name" value="PAS_9"/>
    <property type="match status" value="1"/>
</dbReference>
<evidence type="ECO:0000313" key="6">
    <source>
        <dbReference type="EMBL" id="MBC3931313.1"/>
    </source>
</evidence>
<reference evidence="6 7" key="1">
    <citation type="submission" date="2020-08" db="EMBL/GenBank/DDBJ databases">
        <title>Novel species isolated from subtropical streams in China.</title>
        <authorList>
            <person name="Lu H."/>
        </authorList>
    </citation>
    <scope>NUCLEOTIDE SEQUENCE [LARGE SCALE GENOMIC DNA]</scope>
    <source>
        <strain evidence="6 7">CY22W</strain>
    </source>
</reference>
<dbReference type="PANTHER" id="PTHR46663:SF3">
    <property type="entry name" value="SLL0267 PROTEIN"/>
    <property type="match status" value="1"/>
</dbReference>
<proteinExistence type="predicted"/>
<evidence type="ECO:0000259" key="3">
    <source>
        <dbReference type="PROSITE" id="PS50112"/>
    </source>
</evidence>
<keyword evidence="1" id="KW-0812">Transmembrane</keyword>
<dbReference type="InterPro" id="IPR043128">
    <property type="entry name" value="Rev_trsase/Diguanyl_cyclase"/>
</dbReference>
<dbReference type="InterPro" id="IPR052163">
    <property type="entry name" value="DGC-Regulatory_Protein"/>
</dbReference>
<dbReference type="NCBIfam" id="TIGR00254">
    <property type="entry name" value="GGDEF"/>
    <property type="match status" value="1"/>
</dbReference>
<dbReference type="Gene3D" id="3.40.190.10">
    <property type="entry name" value="Periplasmic binding protein-like II"/>
    <property type="match status" value="2"/>
</dbReference>
<evidence type="ECO:0000259" key="4">
    <source>
        <dbReference type="PROSITE" id="PS50113"/>
    </source>
</evidence>
<dbReference type="SUPFAM" id="SSF55785">
    <property type="entry name" value="PYP-like sensor domain (PAS domain)"/>
    <property type="match status" value="1"/>
</dbReference>
<dbReference type="SMART" id="SM00267">
    <property type="entry name" value="GGDEF"/>
    <property type="match status" value="1"/>
</dbReference>
<evidence type="ECO:0000259" key="5">
    <source>
        <dbReference type="PROSITE" id="PS50887"/>
    </source>
</evidence>
<dbReference type="InterPro" id="IPR000160">
    <property type="entry name" value="GGDEF_dom"/>
</dbReference>
<feature type="domain" description="GGDEF" evidence="5">
    <location>
        <begin position="531"/>
        <end position="664"/>
    </location>
</feature>
<dbReference type="PROSITE" id="PS50112">
    <property type="entry name" value="PAS"/>
    <property type="match status" value="1"/>
</dbReference>
<dbReference type="InterPro" id="IPR029787">
    <property type="entry name" value="Nucleotide_cyclase"/>
</dbReference>
<dbReference type="CDD" id="cd00130">
    <property type="entry name" value="PAS"/>
    <property type="match status" value="1"/>
</dbReference>
<feature type="signal peptide" evidence="2">
    <location>
        <begin position="1"/>
        <end position="28"/>
    </location>
</feature>
<dbReference type="Gene3D" id="3.30.70.270">
    <property type="match status" value="1"/>
</dbReference>
<feature type="chain" id="PRO_5045714622" evidence="2">
    <location>
        <begin position="29"/>
        <end position="686"/>
    </location>
</feature>
<dbReference type="InterPro" id="IPR035965">
    <property type="entry name" value="PAS-like_dom_sf"/>
</dbReference>
<organism evidence="6 7">
    <name type="scientific">Undibacterium curvum</name>
    <dbReference type="NCBI Taxonomy" id="2762294"/>
    <lineage>
        <taxon>Bacteria</taxon>
        <taxon>Pseudomonadati</taxon>
        <taxon>Pseudomonadota</taxon>
        <taxon>Betaproteobacteria</taxon>
        <taxon>Burkholderiales</taxon>
        <taxon>Oxalobacteraceae</taxon>
        <taxon>Undibacterium</taxon>
    </lineage>
</organism>
<sequence length="686" mass="76790">MSLKFRVLLCLLCIASQLSPMLTGEAHALEKVVLQLKWTHAFQFAGYYAAQQQGYYQQAGLEVDVREVSPQASGLNVIDEVVSGRAQFGVGTSSLLLERKAGKPVVALAVIFQHSPQILIARKKSDLQTVHDLSGKRLMLEPQSDELIAYLRSIGIPDATMKTVDHSFSTQDFIDGKVDVMSAYVTNEPFYLNQSHVDYQIYTPRSMGIDFYGDNLFTSEQEIKQHPERVQAFRDASLRGWEYAMAHPAEIIALILHSYPERFASPQAQAALQFEAQQMQALLRTDLVAIGYMHPGRWRHIADTYASMGMLPEGYTSDDFLYQAPQEHNNRLLYVWIGLTLLIASGVAAIALYIYSVNRRLALSMQELKEQSLRLKLLSMAVENSPASVLITGPDTRIEYVNPQFSKETGYSAEEVFGKTPKLLQSGFTSPQTYASMWANLNQGKLWSGELINRRKSGQIYWEEALIAPVLNQHGETTHFVAVKRDITERKRADEKLAHMAHHDSLTNLPNRVLFFERVQYGLSLARRQQSQLALMFIDLDRFKPINDNYGHAVGDAILQEAARRMSELLRESDTIGRIGGDEFVGLMMDIGSVTVAEQLATKICHALSIPFELSGVQHEITASIGVALFPHHGEDERTLSRAADIAMYHAKAGGRNAVRIFEAQMQDNYLLAETETRAMPASSGL</sequence>
<dbReference type="RefSeq" id="WP_186903092.1">
    <property type="nucleotide sequence ID" value="NZ_JACOGD010000003.1"/>
</dbReference>
<dbReference type="Gene3D" id="3.30.450.20">
    <property type="entry name" value="PAS domain"/>
    <property type="match status" value="1"/>
</dbReference>
<dbReference type="SMART" id="SM00091">
    <property type="entry name" value="PAS"/>
    <property type="match status" value="1"/>
</dbReference>
<dbReference type="InterPro" id="IPR015168">
    <property type="entry name" value="SsuA/THI5"/>
</dbReference>
<dbReference type="InterPro" id="IPR000014">
    <property type="entry name" value="PAS"/>
</dbReference>
<dbReference type="SUPFAM" id="SSF53850">
    <property type="entry name" value="Periplasmic binding protein-like II"/>
    <property type="match status" value="1"/>
</dbReference>
<gene>
    <name evidence="6" type="ORF">H8K43_06475</name>
</gene>
<feature type="domain" description="PAS" evidence="3">
    <location>
        <begin position="374"/>
        <end position="420"/>
    </location>
</feature>
<comment type="caution">
    <text evidence="6">The sequence shown here is derived from an EMBL/GenBank/DDBJ whole genome shotgun (WGS) entry which is preliminary data.</text>
</comment>
<feature type="transmembrane region" description="Helical" evidence="1">
    <location>
        <begin position="333"/>
        <end position="355"/>
    </location>
</feature>
<dbReference type="Pfam" id="PF00990">
    <property type="entry name" value="GGDEF"/>
    <property type="match status" value="1"/>
</dbReference>
<dbReference type="Proteomes" id="UP000654304">
    <property type="component" value="Unassembled WGS sequence"/>
</dbReference>
<dbReference type="SUPFAM" id="SSF55073">
    <property type="entry name" value="Nucleotide cyclase"/>
    <property type="match status" value="1"/>
</dbReference>
<dbReference type="SMART" id="SM00086">
    <property type="entry name" value="PAC"/>
    <property type="match status" value="1"/>
</dbReference>
<feature type="domain" description="PAC" evidence="4">
    <location>
        <begin position="445"/>
        <end position="499"/>
    </location>
</feature>
<dbReference type="Pfam" id="PF09084">
    <property type="entry name" value="NMT1"/>
    <property type="match status" value="1"/>
</dbReference>
<dbReference type="CDD" id="cd01949">
    <property type="entry name" value="GGDEF"/>
    <property type="match status" value="1"/>
</dbReference>
<protein>
    <submittedName>
        <fullName evidence="6">Diguanylate cyclase</fullName>
    </submittedName>
</protein>